<organism evidence="2 3">
    <name type="scientific">Pieris macdunnoughi</name>
    <dbReference type="NCBI Taxonomy" id="345717"/>
    <lineage>
        <taxon>Eukaryota</taxon>
        <taxon>Metazoa</taxon>
        <taxon>Ecdysozoa</taxon>
        <taxon>Arthropoda</taxon>
        <taxon>Hexapoda</taxon>
        <taxon>Insecta</taxon>
        <taxon>Pterygota</taxon>
        <taxon>Neoptera</taxon>
        <taxon>Endopterygota</taxon>
        <taxon>Lepidoptera</taxon>
        <taxon>Glossata</taxon>
        <taxon>Ditrysia</taxon>
        <taxon>Papilionoidea</taxon>
        <taxon>Pieridae</taxon>
        <taxon>Pierinae</taxon>
        <taxon>Pieris</taxon>
    </lineage>
</organism>
<comment type="caution">
    <text evidence="2">The sequence shown here is derived from an EMBL/GenBank/DDBJ whole genome shotgun (WGS) entry which is preliminary data.</text>
</comment>
<name>A0A821QUG4_9NEOP</name>
<keyword evidence="3" id="KW-1185">Reference proteome</keyword>
<reference evidence="2" key="1">
    <citation type="submission" date="2021-02" db="EMBL/GenBank/DDBJ databases">
        <authorList>
            <person name="Steward A R."/>
        </authorList>
    </citation>
    <scope>NUCLEOTIDE SEQUENCE</scope>
</reference>
<sequence>MELICFLAVDPDAVADSVTDVVFKGIELLFLSLQRPLVASPNPGSLAKRHHVESTTTTSPVNNPNKSKLKKNYNSASTTFETFIARAKSEHIGKISKRLARLALGICVFLSLAF</sequence>
<evidence type="ECO:0000313" key="2">
    <source>
        <dbReference type="EMBL" id="CAF4832018.1"/>
    </source>
</evidence>
<feature type="region of interest" description="Disordered" evidence="1">
    <location>
        <begin position="44"/>
        <end position="68"/>
    </location>
</feature>
<evidence type="ECO:0000256" key="1">
    <source>
        <dbReference type="SAM" id="MobiDB-lite"/>
    </source>
</evidence>
<protein>
    <submittedName>
        <fullName evidence="2">Uncharacterized protein</fullName>
    </submittedName>
</protein>
<accession>A0A821QUG4</accession>
<evidence type="ECO:0000313" key="3">
    <source>
        <dbReference type="Proteomes" id="UP000663880"/>
    </source>
</evidence>
<dbReference type="Proteomes" id="UP000663880">
    <property type="component" value="Unassembled WGS sequence"/>
</dbReference>
<gene>
    <name evidence="2" type="ORF">PMACD_LOCUS5405</name>
</gene>
<dbReference type="AlphaFoldDB" id="A0A821QUG4"/>
<dbReference type="EMBL" id="CAJOBZ010000010">
    <property type="protein sequence ID" value="CAF4832018.1"/>
    <property type="molecule type" value="Genomic_DNA"/>
</dbReference>
<proteinExistence type="predicted"/>